<reference evidence="6" key="1">
    <citation type="submission" date="2020-11" db="EMBL/GenBank/DDBJ databases">
        <authorList>
            <consortium name="DOE Joint Genome Institute"/>
            <person name="Ahrendt S."/>
            <person name="Riley R."/>
            <person name="Andreopoulos W."/>
            <person name="Labutti K."/>
            <person name="Pangilinan J."/>
            <person name="Ruiz-Duenas F.J."/>
            <person name="Barrasa J.M."/>
            <person name="Sanchez-Garcia M."/>
            <person name="Camarero S."/>
            <person name="Miyauchi S."/>
            <person name="Serrano A."/>
            <person name="Linde D."/>
            <person name="Babiker R."/>
            <person name="Drula E."/>
            <person name="Ayuso-Fernandez I."/>
            <person name="Pacheco R."/>
            <person name="Padilla G."/>
            <person name="Ferreira P."/>
            <person name="Barriuso J."/>
            <person name="Kellner H."/>
            <person name="Castanera R."/>
            <person name="Alfaro M."/>
            <person name="Ramirez L."/>
            <person name="Pisabarro A.G."/>
            <person name="Kuo A."/>
            <person name="Tritt A."/>
            <person name="Lipzen A."/>
            <person name="He G."/>
            <person name="Yan M."/>
            <person name="Ng V."/>
            <person name="Cullen D."/>
            <person name="Martin F."/>
            <person name="Rosso M.-N."/>
            <person name="Henrissat B."/>
            <person name="Hibbett D."/>
            <person name="Martinez A.T."/>
            <person name="Grigoriev I.V."/>
        </authorList>
    </citation>
    <scope>NUCLEOTIDE SEQUENCE</scope>
    <source>
        <strain evidence="6">CBS 506.95</strain>
    </source>
</reference>
<comment type="caution">
    <text evidence="6">The sequence shown here is derived from an EMBL/GenBank/DDBJ whole genome shotgun (WGS) entry which is preliminary data.</text>
</comment>
<evidence type="ECO:0000256" key="1">
    <source>
        <dbReference type="ARBA" id="ARBA00022723"/>
    </source>
</evidence>
<dbReference type="OrthoDB" id="265717at2759"/>
<dbReference type="EMBL" id="MU157988">
    <property type="protein sequence ID" value="KAF9521799.1"/>
    <property type="molecule type" value="Genomic_DNA"/>
</dbReference>
<keyword evidence="3" id="KW-0862">Zinc</keyword>
<evidence type="ECO:0000313" key="7">
    <source>
        <dbReference type="Proteomes" id="UP000807306"/>
    </source>
</evidence>
<name>A0A9P6E3G8_9AGAR</name>
<evidence type="ECO:0000256" key="3">
    <source>
        <dbReference type="ARBA" id="ARBA00022833"/>
    </source>
</evidence>
<dbReference type="Pfam" id="PF01753">
    <property type="entry name" value="zf-MYND"/>
    <property type="match status" value="1"/>
</dbReference>
<keyword evidence="7" id="KW-1185">Reference proteome</keyword>
<evidence type="ECO:0000256" key="4">
    <source>
        <dbReference type="PROSITE-ProRule" id="PRU00134"/>
    </source>
</evidence>
<gene>
    <name evidence="6" type="ORF">CPB83DRAFT_900281</name>
</gene>
<dbReference type="SUPFAM" id="SSF144232">
    <property type="entry name" value="HIT/MYND zinc finger-like"/>
    <property type="match status" value="1"/>
</dbReference>
<accession>A0A9P6E3G8</accession>
<evidence type="ECO:0000256" key="2">
    <source>
        <dbReference type="ARBA" id="ARBA00022771"/>
    </source>
</evidence>
<dbReference type="Gene3D" id="6.10.140.2220">
    <property type="match status" value="1"/>
</dbReference>
<evidence type="ECO:0000313" key="6">
    <source>
        <dbReference type="EMBL" id="KAF9521799.1"/>
    </source>
</evidence>
<dbReference type="PROSITE" id="PS50865">
    <property type="entry name" value="ZF_MYND_2"/>
    <property type="match status" value="1"/>
</dbReference>
<keyword evidence="2 4" id="KW-0863">Zinc-finger</keyword>
<evidence type="ECO:0000259" key="5">
    <source>
        <dbReference type="PROSITE" id="PS50865"/>
    </source>
</evidence>
<dbReference type="Proteomes" id="UP000807306">
    <property type="component" value="Unassembled WGS sequence"/>
</dbReference>
<dbReference type="InterPro" id="IPR002893">
    <property type="entry name" value="Znf_MYND"/>
</dbReference>
<protein>
    <recommendedName>
        <fullName evidence="5">MYND-type domain-containing protein</fullName>
    </recommendedName>
</protein>
<proteinExistence type="predicted"/>
<dbReference type="GO" id="GO:0008270">
    <property type="term" value="F:zinc ion binding"/>
    <property type="evidence" value="ECO:0007669"/>
    <property type="project" value="UniProtKB-KW"/>
</dbReference>
<sequence length="206" mass="22914">MSTPMTCFLNTCTFEASTSGGPLKSCARCRVALYCSSECQHKDWPNHQAICRFAACFVSHTLPELFTFSPDEARIKMKKAAGEWYDANTQNLRQMAWQKLPSSFLSQSLNDEFLWVDLKKNDLSKSSNSSVYKMSSAKVLPISALDGLPTVMLGGQDILKGEIRRAISIREQLRLSGRELRLVVVVSSEDSILIPGAEIFSESSHP</sequence>
<keyword evidence="1" id="KW-0479">Metal-binding</keyword>
<feature type="domain" description="MYND-type" evidence="5">
    <location>
        <begin position="9"/>
        <end position="51"/>
    </location>
</feature>
<organism evidence="6 7">
    <name type="scientific">Crepidotus variabilis</name>
    <dbReference type="NCBI Taxonomy" id="179855"/>
    <lineage>
        <taxon>Eukaryota</taxon>
        <taxon>Fungi</taxon>
        <taxon>Dikarya</taxon>
        <taxon>Basidiomycota</taxon>
        <taxon>Agaricomycotina</taxon>
        <taxon>Agaricomycetes</taxon>
        <taxon>Agaricomycetidae</taxon>
        <taxon>Agaricales</taxon>
        <taxon>Agaricineae</taxon>
        <taxon>Crepidotaceae</taxon>
        <taxon>Crepidotus</taxon>
    </lineage>
</organism>
<dbReference type="AlphaFoldDB" id="A0A9P6E3G8"/>